<dbReference type="Gene3D" id="1.10.443.10">
    <property type="entry name" value="Intergrase catalytic core"/>
    <property type="match status" value="1"/>
</dbReference>
<dbReference type="GO" id="GO:0003677">
    <property type="term" value="F:DNA binding"/>
    <property type="evidence" value="ECO:0007669"/>
    <property type="project" value="UniProtKB-UniRule"/>
</dbReference>
<keyword evidence="2 4" id="KW-0238">DNA-binding</keyword>
<evidence type="ECO:0000256" key="2">
    <source>
        <dbReference type="ARBA" id="ARBA00023125"/>
    </source>
</evidence>
<dbReference type="InterPro" id="IPR010998">
    <property type="entry name" value="Integrase_recombinase_N"/>
</dbReference>
<keyword evidence="3" id="KW-0233">DNA recombination</keyword>
<evidence type="ECO:0000259" key="6">
    <source>
        <dbReference type="PROSITE" id="PS51900"/>
    </source>
</evidence>
<dbReference type="InterPro" id="IPR011010">
    <property type="entry name" value="DNA_brk_join_enz"/>
</dbReference>
<dbReference type="Pfam" id="PF00589">
    <property type="entry name" value="Phage_integrase"/>
    <property type="match status" value="1"/>
</dbReference>
<sequence length="416" mass="46757">MFDKLFKRPSTIACQLEAPLASERASYLRKCAEDGAAPETLLRIARELLVVVRELDLTSGHLVTLAAVDGAAEHWAKQQKRRHRAQTLRWSQILFRQTAIAWLSYLGRLCISEPESTPQPFAPLIDAFVDDLQHERGLSTATVANYQWHVQHFFADFSARQCAFAEVRVEDVDAFLARQGAHWCRVSIASSAKALRAFFRYAERQGWCRPAIASAIESPRLFRDETLPGGPAWEDIRQLIPPPDTQQPRHIRDRAILLLFAVYALRSGEVARLRLDDIDWTHACITVVRAKQHCSQRYPLTDEAGSAIVRYLQEVRPCCGYREVFLTLRAPIRPLSAGGLYHVTCSRLHHLGVQTPHWGPHALRHACACHLLAEGLSLDAIGDHLGHHSLSSTRHYAKVDLAGLREVAEFDVGGLL</sequence>
<dbReference type="InterPro" id="IPR013762">
    <property type="entry name" value="Integrase-like_cat_sf"/>
</dbReference>
<keyword evidence="1" id="KW-0229">DNA integration</keyword>
<proteinExistence type="predicted"/>
<dbReference type="AlphaFoldDB" id="A0A6M0K8E3"/>
<evidence type="ECO:0000256" key="3">
    <source>
        <dbReference type="ARBA" id="ARBA00023172"/>
    </source>
</evidence>
<dbReference type="PANTHER" id="PTHR30349:SF90">
    <property type="entry name" value="TYROSINE RECOMBINASE XERD"/>
    <property type="match status" value="1"/>
</dbReference>
<protein>
    <submittedName>
        <fullName evidence="7">Tyrosine-type recombinase/integrase</fullName>
    </submittedName>
</protein>
<dbReference type="EMBL" id="JAAIJQ010000200">
    <property type="protein sequence ID" value="NEV65283.1"/>
    <property type="molecule type" value="Genomic_DNA"/>
</dbReference>
<accession>A0A6M0K8E3</accession>
<dbReference type="PROSITE" id="PS51900">
    <property type="entry name" value="CB"/>
    <property type="match status" value="1"/>
</dbReference>
<dbReference type="InterPro" id="IPR044068">
    <property type="entry name" value="CB"/>
</dbReference>
<evidence type="ECO:0000259" key="5">
    <source>
        <dbReference type="PROSITE" id="PS51898"/>
    </source>
</evidence>
<dbReference type="InterPro" id="IPR050090">
    <property type="entry name" value="Tyrosine_recombinase_XerCD"/>
</dbReference>
<dbReference type="GO" id="GO:0006310">
    <property type="term" value="P:DNA recombination"/>
    <property type="evidence" value="ECO:0007669"/>
    <property type="project" value="UniProtKB-KW"/>
</dbReference>
<feature type="domain" description="Core-binding (CB)" evidence="6">
    <location>
        <begin position="119"/>
        <end position="203"/>
    </location>
</feature>
<dbReference type="Pfam" id="PF02899">
    <property type="entry name" value="Phage_int_SAM_1"/>
    <property type="match status" value="1"/>
</dbReference>
<dbReference type="GO" id="GO:0015074">
    <property type="term" value="P:DNA integration"/>
    <property type="evidence" value="ECO:0007669"/>
    <property type="project" value="UniProtKB-KW"/>
</dbReference>
<comment type="caution">
    <text evidence="7">The sequence shown here is derived from an EMBL/GenBank/DDBJ whole genome shotgun (WGS) entry which is preliminary data.</text>
</comment>
<reference evidence="7 8" key="1">
    <citation type="submission" date="2020-02" db="EMBL/GenBank/DDBJ databases">
        <title>Genome sequences of Thiorhodococcus mannitoliphagus and Thiorhodococcus minor, purple sulfur photosynthetic bacteria in the gammaproteobacterial family, Chromatiaceae.</title>
        <authorList>
            <person name="Aviles F.A."/>
            <person name="Meyer T.E."/>
            <person name="Kyndt J.A."/>
        </authorList>
    </citation>
    <scope>NUCLEOTIDE SEQUENCE [LARGE SCALE GENOMIC DNA]</scope>
    <source>
        <strain evidence="7 8">DSM 11518</strain>
    </source>
</reference>
<feature type="domain" description="Tyr recombinase" evidence="5">
    <location>
        <begin position="226"/>
        <end position="409"/>
    </location>
</feature>
<dbReference type="InterPro" id="IPR002104">
    <property type="entry name" value="Integrase_catalytic"/>
</dbReference>
<organism evidence="7 8">
    <name type="scientific">Thiorhodococcus minor</name>
    <dbReference type="NCBI Taxonomy" id="57489"/>
    <lineage>
        <taxon>Bacteria</taxon>
        <taxon>Pseudomonadati</taxon>
        <taxon>Pseudomonadota</taxon>
        <taxon>Gammaproteobacteria</taxon>
        <taxon>Chromatiales</taxon>
        <taxon>Chromatiaceae</taxon>
        <taxon>Thiorhodococcus</taxon>
    </lineage>
</organism>
<name>A0A6M0K8E3_9GAMM</name>
<dbReference type="PANTHER" id="PTHR30349">
    <property type="entry name" value="PHAGE INTEGRASE-RELATED"/>
    <property type="match status" value="1"/>
</dbReference>
<dbReference type="Proteomes" id="UP000483379">
    <property type="component" value="Unassembled WGS sequence"/>
</dbReference>
<dbReference type="Gene3D" id="1.10.150.130">
    <property type="match status" value="1"/>
</dbReference>
<dbReference type="RefSeq" id="WP_164456602.1">
    <property type="nucleotide sequence ID" value="NZ_JAAIJQ010000200.1"/>
</dbReference>
<dbReference type="InterPro" id="IPR004107">
    <property type="entry name" value="Integrase_SAM-like_N"/>
</dbReference>
<evidence type="ECO:0000313" key="7">
    <source>
        <dbReference type="EMBL" id="NEV65283.1"/>
    </source>
</evidence>
<dbReference type="SUPFAM" id="SSF56349">
    <property type="entry name" value="DNA breaking-rejoining enzymes"/>
    <property type="match status" value="1"/>
</dbReference>
<evidence type="ECO:0000256" key="4">
    <source>
        <dbReference type="PROSITE-ProRule" id="PRU01248"/>
    </source>
</evidence>
<keyword evidence="8" id="KW-1185">Reference proteome</keyword>
<evidence type="ECO:0000256" key="1">
    <source>
        <dbReference type="ARBA" id="ARBA00022908"/>
    </source>
</evidence>
<gene>
    <name evidence="7" type="ORF">G3446_26220</name>
</gene>
<evidence type="ECO:0000313" key="8">
    <source>
        <dbReference type="Proteomes" id="UP000483379"/>
    </source>
</evidence>
<dbReference type="PROSITE" id="PS51898">
    <property type="entry name" value="TYR_RECOMBINASE"/>
    <property type="match status" value="1"/>
</dbReference>